<evidence type="ECO:0000313" key="7">
    <source>
        <dbReference type="EMBL" id="SSW98608.1"/>
    </source>
</evidence>
<reference evidence="7" key="1">
    <citation type="submission" date="2018-04" db="EMBL/GenBank/DDBJ databases">
        <authorList>
            <person name="Go L.Y."/>
            <person name="Mitchell J.A."/>
        </authorList>
    </citation>
    <scope>NUCLEOTIDE SEQUENCE</scope>
    <source>
        <tissue evidence="7">Whole organism</tissue>
    </source>
</reference>
<dbReference type="SMART" id="SM00355">
    <property type="entry name" value="ZnF_C2H2"/>
    <property type="match status" value="9"/>
</dbReference>
<dbReference type="Gene3D" id="3.30.160.60">
    <property type="entry name" value="Classic Zinc Finger"/>
    <property type="match status" value="4"/>
</dbReference>
<feature type="domain" description="C2H2-type" evidence="6">
    <location>
        <begin position="376"/>
        <end position="404"/>
    </location>
</feature>
<dbReference type="Pfam" id="PF00096">
    <property type="entry name" value="zf-C2H2"/>
    <property type="match status" value="3"/>
</dbReference>
<dbReference type="PROSITE" id="PS00028">
    <property type="entry name" value="ZINC_FINGER_C2H2_1"/>
    <property type="match status" value="6"/>
</dbReference>
<name>A0A336K4U8_CULSO</name>
<dbReference type="VEuPathDB" id="VectorBase:CSON011303"/>
<dbReference type="GO" id="GO:0043565">
    <property type="term" value="F:sequence-specific DNA binding"/>
    <property type="evidence" value="ECO:0007669"/>
    <property type="project" value="TreeGrafter"/>
</dbReference>
<evidence type="ECO:0000256" key="2">
    <source>
        <dbReference type="ARBA" id="ARBA00022737"/>
    </source>
</evidence>
<dbReference type="SUPFAM" id="SSF57667">
    <property type="entry name" value="beta-beta-alpha zinc fingers"/>
    <property type="match status" value="4"/>
</dbReference>
<dbReference type="GO" id="GO:0005634">
    <property type="term" value="C:nucleus"/>
    <property type="evidence" value="ECO:0007669"/>
    <property type="project" value="TreeGrafter"/>
</dbReference>
<feature type="domain" description="C2H2-type" evidence="6">
    <location>
        <begin position="347"/>
        <end position="375"/>
    </location>
</feature>
<keyword evidence="2" id="KW-0677">Repeat</keyword>
<feature type="domain" description="C2H2-type" evidence="6">
    <location>
        <begin position="282"/>
        <end position="310"/>
    </location>
</feature>
<dbReference type="AlphaFoldDB" id="A0A336K4U8"/>
<evidence type="ECO:0000256" key="3">
    <source>
        <dbReference type="ARBA" id="ARBA00022771"/>
    </source>
</evidence>
<organism evidence="7">
    <name type="scientific">Culicoides sonorensis</name>
    <name type="common">Biting midge</name>
    <dbReference type="NCBI Taxonomy" id="179676"/>
    <lineage>
        <taxon>Eukaryota</taxon>
        <taxon>Metazoa</taxon>
        <taxon>Ecdysozoa</taxon>
        <taxon>Arthropoda</taxon>
        <taxon>Hexapoda</taxon>
        <taxon>Insecta</taxon>
        <taxon>Pterygota</taxon>
        <taxon>Neoptera</taxon>
        <taxon>Endopterygota</taxon>
        <taxon>Diptera</taxon>
        <taxon>Nematocera</taxon>
        <taxon>Chironomoidea</taxon>
        <taxon>Ceratopogonidae</taxon>
        <taxon>Ceratopogoninae</taxon>
        <taxon>Culicoides</taxon>
        <taxon>Monoculicoides</taxon>
    </lineage>
</organism>
<evidence type="ECO:0000259" key="6">
    <source>
        <dbReference type="PROSITE" id="PS50157"/>
    </source>
</evidence>
<keyword evidence="4" id="KW-0862">Zinc</keyword>
<proteinExistence type="predicted"/>
<evidence type="ECO:0000256" key="1">
    <source>
        <dbReference type="ARBA" id="ARBA00022723"/>
    </source>
</evidence>
<dbReference type="GO" id="GO:0008270">
    <property type="term" value="F:zinc ion binding"/>
    <property type="evidence" value="ECO:0007669"/>
    <property type="project" value="UniProtKB-KW"/>
</dbReference>
<evidence type="ECO:0000256" key="5">
    <source>
        <dbReference type="PROSITE-ProRule" id="PRU00042"/>
    </source>
</evidence>
<gene>
    <name evidence="7" type="primary">CSON011303</name>
</gene>
<dbReference type="GO" id="GO:0000981">
    <property type="term" value="F:DNA-binding transcription factor activity, RNA polymerase II-specific"/>
    <property type="evidence" value="ECO:0007669"/>
    <property type="project" value="TreeGrafter"/>
</dbReference>
<feature type="domain" description="C2H2-type" evidence="6">
    <location>
        <begin position="464"/>
        <end position="491"/>
    </location>
</feature>
<feature type="domain" description="C2H2-type" evidence="6">
    <location>
        <begin position="319"/>
        <end position="346"/>
    </location>
</feature>
<dbReference type="EMBL" id="UFQT01000048">
    <property type="protein sequence ID" value="SSX18994.1"/>
    <property type="molecule type" value="Genomic_DNA"/>
</dbReference>
<dbReference type="InterPro" id="IPR013087">
    <property type="entry name" value="Znf_C2H2_type"/>
</dbReference>
<keyword evidence="3 5" id="KW-0863">Zinc-finger</keyword>
<sequence length="533" mass="62457">MAEIEIFLNFDEFEVNGKIGFEVLANSSFCTKDKLECPFCTKTINVKFSVVEEYLTEDTFSDFESVEPVETIVENENTDILKESILNELYELKNTISLSLETSSNDGLVNENVENIVPVIQVSDSDETCSTSSLLNIKYQKEIEDAIENLKIDTIDESSLISFIEENIEIENIQIDSNNEGLPEKCLPGEEYDTEDCRLNSNNEQTNPDSTNKITSEETNVQHTSKVIHICPCNRAYKLKKYFLKHMKQYHPDFSIKDCETLDSKSAENIEVLKSRDGRPIHRCNVCEKVYWSRRSYRRHMVCCHPDEAKRLNLQAKTHRCQYCDKIYFTSELLNQHLLLHVNPDHYKCGYCSKSFVTHNNLKRHINAVHLRIKSYICEVCGVRFNQRYSLRLHHQELHGTDGRYECNDCGKTYGSKDKLKCHIQLSHYGYGKTVCKLCGKTFLNNNYKRHLRDVHKEGEQFAFACRYCNKVFNRRSYQEIHETIHTGEKRYVCTICNERFQDPGYKYFHIRKFHPLAFEQRKKRFSHSKKIN</sequence>
<dbReference type="EMBL" id="UFQS01000048">
    <property type="protein sequence ID" value="SSW98608.1"/>
    <property type="molecule type" value="Genomic_DNA"/>
</dbReference>
<dbReference type="PANTHER" id="PTHR24408">
    <property type="entry name" value="ZINC FINGER PROTEIN"/>
    <property type="match status" value="1"/>
</dbReference>
<reference evidence="8" key="2">
    <citation type="submission" date="2018-07" db="EMBL/GenBank/DDBJ databases">
        <authorList>
            <person name="Quirk P.G."/>
            <person name="Krulwich T.A."/>
        </authorList>
    </citation>
    <scope>NUCLEOTIDE SEQUENCE</scope>
</reference>
<dbReference type="PANTHER" id="PTHR24408:SF58">
    <property type="entry name" value="TRANSCRIPTION FACTOR (TFIIIA), PUTATIVE (AFU_ORTHOLOGUE AFUA_1G05150)-RELATED"/>
    <property type="match status" value="1"/>
</dbReference>
<keyword evidence="1" id="KW-0479">Metal-binding</keyword>
<feature type="domain" description="C2H2-type" evidence="6">
    <location>
        <begin position="405"/>
        <end position="433"/>
    </location>
</feature>
<evidence type="ECO:0000313" key="8">
    <source>
        <dbReference type="EMBL" id="SSX18994.1"/>
    </source>
</evidence>
<protein>
    <submittedName>
        <fullName evidence="7">CSON011303 protein</fullName>
    </submittedName>
</protein>
<accession>A0A336K4U8</accession>
<dbReference type="PROSITE" id="PS50157">
    <property type="entry name" value="ZINC_FINGER_C2H2_2"/>
    <property type="match status" value="6"/>
</dbReference>
<evidence type="ECO:0000256" key="4">
    <source>
        <dbReference type="ARBA" id="ARBA00022833"/>
    </source>
</evidence>
<dbReference type="InterPro" id="IPR036236">
    <property type="entry name" value="Znf_C2H2_sf"/>
</dbReference>